<feature type="domain" description="TmcB/TmcC TPR repeats" evidence="2">
    <location>
        <begin position="193"/>
        <end position="238"/>
    </location>
</feature>
<dbReference type="InterPro" id="IPR057352">
    <property type="entry name" value="TPR_TmcB/C"/>
</dbReference>
<gene>
    <name evidence="3" type="ORF">GSMUA_267640.1</name>
</gene>
<dbReference type="SUPFAM" id="SSF48452">
    <property type="entry name" value="TPR-like"/>
    <property type="match status" value="1"/>
</dbReference>
<dbReference type="InterPro" id="IPR011990">
    <property type="entry name" value="TPR-like_helical_dom_sf"/>
</dbReference>
<feature type="compositionally biased region" description="Acidic residues" evidence="1">
    <location>
        <begin position="112"/>
        <end position="123"/>
    </location>
</feature>
<feature type="region of interest" description="Disordered" evidence="1">
    <location>
        <begin position="51"/>
        <end position="92"/>
    </location>
</feature>
<evidence type="ECO:0000256" key="1">
    <source>
        <dbReference type="SAM" id="MobiDB-lite"/>
    </source>
</evidence>
<proteinExistence type="predicted"/>
<accession>A0A8D7F2Z9</accession>
<dbReference type="Gene3D" id="1.25.40.10">
    <property type="entry name" value="Tetratricopeptide repeat domain"/>
    <property type="match status" value="1"/>
</dbReference>
<evidence type="ECO:0000259" key="2">
    <source>
        <dbReference type="Pfam" id="PF25474"/>
    </source>
</evidence>
<dbReference type="PANTHER" id="PTHR26312:SF222">
    <property type="entry name" value="EXPRESSED PROTEIN"/>
    <property type="match status" value="1"/>
</dbReference>
<protein>
    <submittedName>
        <fullName evidence="3">(wild Malaysian banana) hypothetical protein</fullName>
    </submittedName>
</protein>
<evidence type="ECO:0000313" key="3">
    <source>
        <dbReference type="EMBL" id="CAG1838587.1"/>
    </source>
</evidence>
<dbReference type="EMBL" id="HG996470">
    <property type="protein sequence ID" value="CAG1838587.1"/>
    <property type="molecule type" value="Genomic_DNA"/>
</dbReference>
<dbReference type="AlphaFoldDB" id="A0A8D7F2Z9"/>
<name>A0A8D7F2Z9_MUSAM</name>
<organism evidence="3">
    <name type="scientific">Musa acuminata subsp. malaccensis</name>
    <name type="common">Wild banana</name>
    <name type="synonym">Musa malaccensis</name>
    <dbReference type="NCBI Taxonomy" id="214687"/>
    <lineage>
        <taxon>Eukaryota</taxon>
        <taxon>Viridiplantae</taxon>
        <taxon>Streptophyta</taxon>
        <taxon>Embryophyta</taxon>
        <taxon>Tracheophyta</taxon>
        <taxon>Spermatophyta</taxon>
        <taxon>Magnoliopsida</taxon>
        <taxon>Liliopsida</taxon>
        <taxon>Zingiberales</taxon>
        <taxon>Musaceae</taxon>
        <taxon>Musa</taxon>
    </lineage>
</organism>
<feature type="region of interest" description="Disordered" evidence="1">
    <location>
        <begin position="112"/>
        <end position="151"/>
    </location>
</feature>
<dbReference type="Pfam" id="PF25474">
    <property type="entry name" value="TPR_TmcB"/>
    <property type="match status" value="1"/>
</dbReference>
<reference evidence="3" key="1">
    <citation type="submission" date="2021-03" db="EMBL/GenBank/DDBJ databases">
        <authorList>
            <consortium name="Genoscope - CEA"/>
            <person name="William W."/>
        </authorList>
    </citation>
    <scope>NUCLEOTIDE SEQUENCE</scope>
    <source>
        <strain evidence="3">Doubled-haploid Pahang</strain>
    </source>
</reference>
<sequence length="317" mass="34573">MMLRSSSTPVLGSLLSSSSSLHISSECSNHHHHSSPNSDLHSFSCHLSPTSDGFRDQSPSLGIRRSRSDGNLRSFLSDRHPPSPKCPSQLPHTTLETILSFSVYIRKTLAEEEAAEEEDDDENDGQRVDGGFDFASENRTGSASIGGPPPPPPLFLARGLGIDRIGSGLLTAGGGGGVGTCDVPMGNGGEQSDVEMHYKRMVEENPSNALFLRNYAEFLYQAKGDIKRAEEYYSRAILADPDDGESLSQYARLVWELHQDEERASSYFQQATKSYTVEAYFPCSHVLAAYAEFLWYTEEDDDGEGGAEGDGSQNSTM</sequence>
<dbReference type="PANTHER" id="PTHR26312">
    <property type="entry name" value="TETRATRICOPEPTIDE REPEAT PROTEIN 5"/>
    <property type="match status" value="1"/>
</dbReference>
<feature type="compositionally biased region" description="Basic and acidic residues" evidence="1">
    <location>
        <begin position="66"/>
        <end position="81"/>
    </location>
</feature>